<dbReference type="Proteomes" id="UP001612915">
    <property type="component" value="Unassembled WGS sequence"/>
</dbReference>
<comment type="caution">
    <text evidence="2">The sequence shown here is derived from an EMBL/GenBank/DDBJ whole genome shotgun (WGS) entry which is preliminary data.</text>
</comment>
<dbReference type="InterPro" id="IPR029058">
    <property type="entry name" value="AB_hydrolase_fold"/>
</dbReference>
<evidence type="ECO:0000313" key="2">
    <source>
        <dbReference type="EMBL" id="MFI7587946.1"/>
    </source>
</evidence>
<dbReference type="EMBL" id="JBITLV010000004">
    <property type="protein sequence ID" value="MFI7587946.1"/>
    <property type="molecule type" value="Genomic_DNA"/>
</dbReference>
<gene>
    <name evidence="2" type="ORF">ACIB24_12810</name>
</gene>
<name>A0ABW8AQN1_9ACTN</name>
<reference evidence="2 3" key="1">
    <citation type="submission" date="2024-10" db="EMBL/GenBank/DDBJ databases">
        <title>The Natural Products Discovery Center: Release of the First 8490 Sequenced Strains for Exploring Actinobacteria Biosynthetic Diversity.</title>
        <authorList>
            <person name="Kalkreuter E."/>
            <person name="Kautsar S.A."/>
            <person name="Yang D."/>
            <person name="Bader C.D."/>
            <person name="Teijaro C.N."/>
            <person name="Fluegel L."/>
            <person name="Davis C.M."/>
            <person name="Simpson J.R."/>
            <person name="Lauterbach L."/>
            <person name="Steele A.D."/>
            <person name="Gui C."/>
            <person name="Meng S."/>
            <person name="Li G."/>
            <person name="Viehrig K."/>
            <person name="Ye F."/>
            <person name="Su P."/>
            <person name="Kiefer A.F."/>
            <person name="Nichols A."/>
            <person name="Cepeda A.J."/>
            <person name="Yan W."/>
            <person name="Fan B."/>
            <person name="Jiang Y."/>
            <person name="Adhikari A."/>
            <person name="Zheng C.-J."/>
            <person name="Schuster L."/>
            <person name="Cowan T.M."/>
            <person name="Smanski M.J."/>
            <person name="Chevrette M.G."/>
            <person name="De Carvalho L.P.S."/>
            <person name="Shen B."/>
        </authorList>
    </citation>
    <scope>NUCLEOTIDE SEQUENCE [LARGE SCALE GENOMIC DNA]</scope>
    <source>
        <strain evidence="2 3">NPDC049639</strain>
    </source>
</reference>
<organism evidence="2 3">
    <name type="scientific">Spongisporangium articulatum</name>
    <dbReference type="NCBI Taxonomy" id="3362603"/>
    <lineage>
        <taxon>Bacteria</taxon>
        <taxon>Bacillati</taxon>
        <taxon>Actinomycetota</taxon>
        <taxon>Actinomycetes</taxon>
        <taxon>Kineosporiales</taxon>
        <taxon>Kineosporiaceae</taxon>
        <taxon>Spongisporangium</taxon>
    </lineage>
</organism>
<dbReference type="Gene3D" id="3.40.50.1820">
    <property type="entry name" value="alpha/beta hydrolase"/>
    <property type="match status" value="1"/>
</dbReference>
<keyword evidence="1" id="KW-0732">Signal</keyword>
<dbReference type="InterPro" id="IPR038081">
    <property type="entry name" value="CalX-like_sf"/>
</dbReference>
<dbReference type="SUPFAM" id="SSF141072">
    <property type="entry name" value="CalX-like"/>
    <property type="match status" value="1"/>
</dbReference>
<dbReference type="SUPFAM" id="SSF53474">
    <property type="entry name" value="alpha/beta-Hydrolases"/>
    <property type="match status" value="1"/>
</dbReference>
<feature type="chain" id="PRO_5046756082" evidence="1">
    <location>
        <begin position="25"/>
        <end position="938"/>
    </location>
</feature>
<evidence type="ECO:0000256" key="1">
    <source>
        <dbReference type="SAM" id="SignalP"/>
    </source>
</evidence>
<sequence length="938" mass="97035">MRRSVVPLAVAAALLLPFGSPASAAPPVLTQPVPARVTVTWTAPEALPLTGAGVQLFAVPTDGRPARLLGFAHRSDDGRTYSLSVPAGTMQGARLEARAAGRRLDGGPTSITAAATGTARSSSSAPAPVEKAAYADVDPGAPGKYATRSVDYTLPSVTLPGLPHPVEMLGHVVAPKGALGNRPLVLILHGRHGTCYIPRASGPGDSEVDADWPCPAPEKAIPSYLGYLKAQKLLASQGYVTVSISANGINAQDGELADGGAQARSSLLRLHLAQWADWQADPDSRPAGLASVPPVNLQKVLLAGHSRGGEGANRAALDSLNPPPADVDGYHGAVRWKVLGTYLLAPTAFGADPAADVPSVVVLPGCDGDVYDQQGQQYVDGSRATSTGTALHSAVRITGADHNFFNSEWTPGRSVAESNDDWWLPKDTYCGTSKKVAKTSLRLSGTTQEQVGAVYLATAARLFVAGDDRARPILDGSKVIPKSLKGLRVSASALGLRRTSLARPAKGLTISRTGSVKASVCYQVAGGGSGGCLPGGGDSSLSPNFVPFVYGARDPDRFALRASWTKASGRVLVPVTGAGGGTTADLSHSSSVALRVIVPPNSTSTSFDVAVRDSKGHRAVLGTLKPKGLPGTANTVSYWAQERRVPLAEPGKVDLTKVSRLEFVPRSKTGKLWLLDAWGRKAGTPAVRQAPLTRVDVGDAGKVAEGSTEHTVDVPVTLTGTTPGTVRVFVTDSATGVVKASLLQVAGDGAAGSVPWKVLGDDLFAPDGLITVQARAGAGTVVGGWSGGVTITNDDPVPTLSFTPVKTTVTEGATLRWKVATSAPAAVDLQIGLQFVDPPQTPAMTTYDVSGTWLSDTFFDAQKPYRRLSKVDGTAALFVAAGDTSVDVTVPTAKDPRVEGTEYLRLHAFVVPMYGNEGIDDPTDPANGVMLDGTVVDG</sequence>
<dbReference type="EC" id="3.4.-.-" evidence="2"/>
<keyword evidence="3" id="KW-1185">Reference proteome</keyword>
<protein>
    <submittedName>
        <fullName evidence="2">Alpha/beta hydrolase family protein</fullName>
        <ecNumber evidence="2">3.4.-.-</ecNumber>
    </submittedName>
</protein>
<accession>A0ABW8AQN1</accession>
<feature type="signal peptide" evidence="1">
    <location>
        <begin position="1"/>
        <end position="24"/>
    </location>
</feature>
<keyword evidence="2" id="KW-0378">Hydrolase</keyword>
<proteinExistence type="predicted"/>
<dbReference type="RefSeq" id="WP_398280635.1">
    <property type="nucleotide sequence ID" value="NZ_JBITLV010000004.1"/>
</dbReference>
<evidence type="ECO:0000313" key="3">
    <source>
        <dbReference type="Proteomes" id="UP001612915"/>
    </source>
</evidence>
<dbReference type="GO" id="GO:0016787">
    <property type="term" value="F:hydrolase activity"/>
    <property type="evidence" value="ECO:0007669"/>
    <property type="project" value="UniProtKB-KW"/>
</dbReference>